<keyword evidence="5" id="KW-1185">Reference proteome</keyword>
<keyword evidence="2" id="KW-0521">NADP</keyword>
<accession>A0A3N4KVX1</accession>
<sequence length="322" mass="35364">MKTIVVLGATGEQGIEVVPGDFDDKASLISAFQDASAIYAVTDFWAPFIGGLSASEAQALETRHGKNIVDAALEIPNLEHFIWSTLQSAKHKGGDIAVNFVDGKDDVDEYIKNSPLLPKTTFLWIGFYAQNLHWAPMMIQAGKTTYAHLFPTPPDTPIPFIEHKSDLGPIFYAILVQPEKTLNGRYVLATNGEDLTVGQMFKLWAESAGVQDLKYIQITEEAYDVLHGKTGLEISSELEVWSKYGAGSGNVEALLPSDLGLNRGLEWILVLALTWALAAAQLGSRFYEMATQVATKYEYLNVNIECDKRKDSCTASMMIVPP</sequence>
<evidence type="ECO:0000256" key="1">
    <source>
        <dbReference type="ARBA" id="ARBA00006328"/>
    </source>
</evidence>
<evidence type="ECO:0000259" key="3">
    <source>
        <dbReference type="Pfam" id="PF05368"/>
    </source>
</evidence>
<dbReference type="EMBL" id="ML119117">
    <property type="protein sequence ID" value="RPB14670.1"/>
    <property type="molecule type" value="Genomic_DNA"/>
</dbReference>
<dbReference type="SUPFAM" id="SSF51735">
    <property type="entry name" value="NAD(P)-binding Rossmann-fold domains"/>
    <property type="match status" value="1"/>
</dbReference>
<evidence type="ECO:0000313" key="5">
    <source>
        <dbReference type="Proteomes" id="UP000277580"/>
    </source>
</evidence>
<dbReference type="AlphaFoldDB" id="A0A3N4KVX1"/>
<evidence type="ECO:0000256" key="2">
    <source>
        <dbReference type="ARBA" id="ARBA00022857"/>
    </source>
</evidence>
<dbReference type="PANTHER" id="PTHR42748">
    <property type="entry name" value="NITROGEN METABOLITE REPRESSION PROTEIN NMRA FAMILY MEMBER"/>
    <property type="match status" value="1"/>
</dbReference>
<dbReference type="OrthoDB" id="3358371at2759"/>
<gene>
    <name evidence="4" type="ORF">P167DRAFT_543786</name>
</gene>
<dbReference type="Gene3D" id="3.90.25.10">
    <property type="entry name" value="UDP-galactose 4-epimerase, domain 1"/>
    <property type="match status" value="1"/>
</dbReference>
<dbReference type="Proteomes" id="UP000277580">
    <property type="component" value="Unassembled WGS sequence"/>
</dbReference>
<feature type="domain" description="NmrA-like" evidence="3">
    <location>
        <begin position="11"/>
        <end position="247"/>
    </location>
</feature>
<dbReference type="Pfam" id="PF05368">
    <property type="entry name" value="NmrA"/>
    <property type="match status" value="1"/>
</dbReference>
<name>A0A3N4KVX1_9PEZI</name>
<dbReference type="InterPro" id="IPR051164">
    <property type="entry name" value="NmrA-like_oxidored"/>
</dbReference>
<dbReference type="GO" id="GO:0005634">
    <property type="term" value="C:nucleus"/>
    <property type="evidence" value="ECO:0007669"/>
    <property type="project" value="TreeGrafter"/>
</dbReference>
<proteinExistence type="inferred from homology"/>
<reference evidence="4 5" key="1">
    <citation type="journal article" date="2018" name="Nat. Ecol. Evol.">
        <title>Pezizomycetes genomes reveal the molecular basis of ectomycorrhizal truffle lifestyle.</title>
        <authorList>
            <person name="Murat C."/>
            <person name="Payen T."/>
            <person name="Noel B."/>
            <person name="Kuo A."/>
            <person name="Morin E."/>
            <person name="Chen J."/>
            <person name="Kohler A."/>
            <person name="Krizsan K."/>
            <person name="Balestrini R."/>
            <person name="Da Silva C."/>
            <person name="Montanini B."/>
            <person name="Hainaut M."/>
            <person name="Levati E."/>
            <person name="Barry K.W."/>
            <person name="Belfiori B."/>
            <person name="Cichocki N."/>
            <person name="Clum A."/>
            <person name="Dockter R.B."/>
            <person name="Fauchery L."/>
            <person name="Guy J."/>
            <person name="Iotti M."/>
            <person name="Le Tacon F."/>
            <person name="Lindquist E.A."/>
            <person name="Lipzen A."/>
            <person name="Malagnac F."/>
            <person name="Mello A."/>
            <person name="Molinier V."/>
            <person name="Miyauchi S."/>
            <person name="Poulain J."/>
            <person name="Riccioni C."/>
            <person name="Rubini A."/>
            <person name="Sitrit Y."/>
            <person name="Splivallo R."/>
            <person name="Traeger S."/>
            <person name="Wang M."/>
            <person name="Zifcakova L."/>
            <person name="Wipf D."/>
            <person name="Zambonelli A."/>
            <person name="Paolocci F."/>
            <person name="Nowrousian M."/>
            <person name="Ottonello S."/>
            <person name="Baldrian P."/>
            <person name="Spatafora J.W."/>
            <person name="Henrissat B."/>
            <person name="Nagy L.G."/>
            <person name="Aury J.M."/>
            <person name="Wincker P."/>
            <person name="Grigoriev I.V."/>
            <person name="Bonfante P."/>
            <person name="Martin F.M."/>
        </authorList>
    </citation>
    <scope>NUCLEOTIDE SEQUENCE [LARGE SCALE GENOMIC DNA]</scope>
    <source>
        <strain evidence="4 5">CCBAS932</strain>
    </source>
</reference>
<evidence type="ECO:0000313" key="4">
    <source>
        <dbReference type="EMBL" id="RPB14670.1"/>
    </source>
</evidence>
<dbReference type="InParanoid" id="A0A3N4KVX1"/>
<dbReference type="InterPro" id="IPR008030">
    <property type="entry name" value="NmrA-like"/>
</dbReference>
<organism evidence="4 5">
    <name type="scientific">Morchella conica CCBAS932</name>
    <dbReference type="NCBI Taxonomy" id="1392247"/>
    <lineage>
        <taxon>Eukaryota</taxon>
        <taxon>Fungi</taxon>
        <taxon>Dikarya</taxon>
        <taxon>Ascomycota</taxon>
        <taxon>Pezizomycotina</taxon>
        <taxon>Pezizomycetes</taxon>
        <taxon>Pezizales</taxon>
        <taxon>Morchellaceae</taxon>
        <taxon>Morchella</taxon>
    </lineage>
</organism>
<dbReference type="Gene3D" id="3.40.50.720">
    <property type="entry name" value="NAD(P)-binding Rossmann-like Domain"/>
    <property type="match status" value="1"/>
</dbReference>
<dbReference type="STRING" id="1392247.A0A3N4KVX1"/>
<comment type="similarity">
    <text evidence="1">Belongs to the NmrA-type oxidoreductase family.</text>
</comment>
<protein>
    <submittedName>
        <fullName evidence="4">NAD(P)-binding protein</fullName>
    </submittedName>
</protein>
<dbReference type="InterPro" id="IPR036291">
    <property type="entry name" value="NAD(P)-bd_dom_sf"/>
</dbReference>
<dbReference type="PANTHER" id="PTHR42748:SF28">
    <property type="entry name" value="NMRA-LIKE DOMAIN-CONTAINING PROTEIN"/>
    <property type="match status" value="1"/>
</dbReference>